<feature type="transmembrane region" description="Helical" evidence="7">
    <location>
        <begin position="423"/>
        <end position="445"/>
    </location>
</feature>
<keyword evidence="10" id="KW-1185">Reference proteome</keyword>
<dbReference type="Pfam" id="PF06808">
    <property type="entry name" value="DctM"/>
    <property type="match status" value="1"/>
</dbReference>
<feature type="transmembrane region" description="Helical" evidence="7">
    <location>
        <begin position="388"/>
        <end position="411"/>
    </location>
</feature>
<comment type="similarity">
    <text evidence="7">Belongs to the TRAP transporter large permease family.</text>
</comment>
<dbReference type="KEGG" id="mmyr:MXMO3_00682"/>
<keyword evidence="5 7" id="KW-1133">Transmembrane helix</keyword>
<gene>
    <name evidence="9" type="ORF">MXMO3_00682</name>
</gene>
<dbReference type="PIRSF" id="PIRSF006066">
    <property type="entry name" value="HI0050"/>
    <property type="match status" value="1"/>
</dbReference>
<evidence type="ECO:0000256" key="7">
    <source>
        <dbReference type="RuleBase" id="RU369079"/>
    </source>
</evidence>
<feature type="transmembrane region" description="Helical" evidence="7">
    <location>
        <begin position="342"/>
        <end position="360"/>
    </location>
</feature>
<comment type="function">
    <text evidence="7">Part of the tripartite ATP-independent periplasmic (TRAP) transport system.</text>
</comment>
<evidence type="ECO:0000259" key="8">
    <source>
        <dbReference type="Pfam" id="PF06808"/>
    </source>
</evidence>
<feature type="transmembrane region" description="Helical" evidence="7">
    <location>
        <begin position="243"/>
        <end position="266"/>
    </location>
</feature>
<feature type="transmembrane region" description="Helical" evidence="7">
    <location>
        <begin position="6"/>
        <end position="38"/>
    </location>
</feature>
<keyword evidence="7" id="KW-0813">Transport</keyword>
<feature type="transmembrane region" description="Helical" evidence="7">
    <location>
        <begin position="145"/>
        <end position="173"/>
    </location>
</feature>
<feature type="domain" description="TRAP C4-dicarboxylate transport system permease DctM subunit" evidence="8">
    <location>
        <begin position="11"/>
        <end position="447"/>
    </location>
</feature>
<evidence type="ECO:0000256" key="4">
    <source>
        <dbReference type="ARBA" id="ARBA00022692"/>
    </source>
</evidence>
<evidence type="ECO:0000256" key="5">
    <source>
        <dbReference type="ARBA" id="ARBA00022989"/>
    </source>
</evidence>
<dbReference type="NCBIfam" id="TIGR00786">
    <property type="entry name" value="dctM"/>
    <property type="match status" value="1"/>
</dbReference>
<dbReference type="PANTHER" id="PTHR33362">
    <property type="entry name" value="SIALIC ACID TRAP TRANSPORTER PERMEASE PROTEIN SIAT-RELATED"/>
    <property type="match status" value="1"/>
</dbReference>
<proteinExistence type="inferred from homology"/>
<dbReference type="STRING" id="1122213.GCA_000423365_02116"/>
<name>A0A2R4MB94_9HYPH</name>
<sequence length="458" mass="48424">MTPELLAFIMFGVTIVILILGFPVALSLAGSAILFAFIGDQLDLFRFAFLNLSPTRIFSTMKNEPLVAVPLFVYMGVVLQRSDIAGQLLESMGQLFGKMRGGLGYSVVIVGALLAASTGIVGATVVTMGLMSLPVMLKAGYNPKVASGIICASGTLGQIIPPSIVLVLLASILQGVNEEAAAMTGNLAPDPVTAIDLFAGALVPGLLLVGLYLGWVFILTLIRPNDVPSMKDESIHAPTLGTLLRAVLPPLILIVLVLGSILAGIATPTESAAVGAIGAMLLALQAKKLNLKLFRDVGLETVKVSSMVFLIIIGAGLFSTVFKGFGGDDVIAEFLRHLPGGAFSALLLVMLLMFFLGFFLDFIEIIYVVVPIVGPILIALGYDPLWLGVMIAINLQTSFLTPPFGFALFYLRGVAPKGFKTSDLYAGVLPFIAIQVLALALLWTFPSLVTWLPNLLFS</sequence>
<dbReference type="InterPro" id="IPR010656">
    <property type="entry name" value="DctM"/>
</dbReference>
<keyword evidence="3 7" id="KW-0997">Cell inner membrane</keyword>
<feature type="transmembrane region" description="Helical" evidence="7">
    <location>
        <begin position="193"/>
        <end position="222"/>
    </location>
</feature>
<evidence type="ECO:0000256" key="1">
    <source>
        <dbReference type="ARBA" id="ARBA00004429"/>
    </source>
</evidence>
<dbReference type="Proteomes" id="UP000258927">
    <property type="component" value="Chromosome"/>
</dbReference>
<reference evidence="9 10" key="1">
    <citation type="submission" date="2017-05" db="EMBL/GenBank/DDBJ databases">
        <title>Genome Analysis of Maritalea myrionectae HL2708#5.</title>
        <authorList>
            <consortium name="Cotde Inc.-PKNU"/>
            <person name="Jang D."/>
            <person name="Oh H.-M."/>
        </authorList>
    </citation>
    <scope>NUCLEOTIDE SEQUENCE [LARGE SCALE GENOMIC DNA]</scope>
    <source>
        <strain evidence="9 10">HL2708#5</strain>
    </source>
</reference>
<feature type="transmembrane region" description="Helical" evidence="7">
    <location>
        <begin position="272"/>
        <end position="290"/>
    </location>
</feature>
<feature type="transmembrane region" description="Helical" evidence="7">
    <location>
        <begin position="302"/>
        <end position="322"/>
    </location>
</feature>
<accession>A0A2R4MB94</accession>
<evidence type="ECO:0000313" key="10">
    <source>
        <dbReference type="Proteomes" id="UP000258927"/>
    </source>
</evidence>
<dbReference type="InterPro" id="IPR004681">
    <property type="entry name" value="TRAP_DctM"/>
</dbReference>
<dbReference type="EMBL" id="CP021330">
    <property type="protein sequence ID" value="AVX03215.1"/>
    <property type="molecule type" value="Genomic_DNA"/>
</dbReference>
<evidence type="ECO:0000256" key="2">
    <source>
        <dbReference type="ARBA" id="ARBA00022475"/>
    </source>
</evidence>
<feature type="transmembrane region" description="Helical" evidence="7">
    <location>
        <begin position="365"/>
        <end position="382"/>
    </location>
</feature>
<protein>
    <recommendedName>
        <fullName evidence="7">TRAP transporter large permease protein</fullName>
    </recommendedName>
</protein>
<feature type="transmembrane region" description="Helical" evidence="7">
    <location>
        <begin position="102"/>
        <end position="133"/>
    </location>
</feature>
<comment type="subcellular location">
    <subcellularLocation>
        <location evidence="1 7">Cell inner membrane</location>
        <topology evidence="1 7">Multi-pass membrane protein</topology>
    </subcellularLocation>
</comment>
<evidence type="ECO:0000256" key="6">
    <source>
        <dbReference type="ARBA" id="ARBA00023136"/>
    </source>
</evidence>
<evidence type="ECO:0000256" key="3">
    <source>
        <dbReference type="ARBA" id="ARBA00022519"/>
    </source>
</evidence>
<dbReference type="GO" id="GO:0022857">
    <property type="term" value="F:transmembrane transporter activity"/>
    <property type="evidence" value="ECO:0007669"/>
    <property type="project" value="UniProtKB-UniRule"/>
</dbReference>
<comment type="subunit">
    <text evidence="7">The complex comprises the extracytoplasmic solute receptor protein and the two transmembrane proteins.</text>
</comment>
<keyword evidence="4 7" id="KW-0812">Transmembrane</keyword>
<organism evidence="9 10">
    <name type="scientific">Maritalea myrionectae</name>
    <dbReference type="NCBI Taxonomy" id="454601"/>
    <lineage>
        <taxon>Bacteria</taxon>
        <taxon>Pseudomonadati</taxon>
        <taxon>Pseudomonadota</taxon>
        <taxon>Alphaproteobacteria</taxon>
        <taxon>Hyphomicrobiales</taxon>
        <taxon>Devosiaceae</taxon>
        <taxon>Maritalea</taxon>
    </lineage>
</organism>
<dbReference type="RefSeq" id="WP_027835071.1">
    <property type="nucleotide sequence ID" value="NZ_CP021330.1"/>
</dbReference>
<evidence type="ECO:0000313" key="9">
    <source>
        <dbReference type="EMBL" id="AVX03215.1"/>
    </source>
</evidence>
<dbReference type="GO" id="GO:0005886">
    <property type="term" value="C:plasma membrane"/>
    <property type="evidence" value="ECO:0007669"/>
    <property type="project" value="UniProtKB-SubCell"/>
</dbReference>
<keyword evidence="6 7" id="KW-0472">Membrane</keyword>
<dbReference type="PANTHER" id="PTHR33362:SF7">
    <property type="entry name" value="SLL1103 PROTEIN"/>
    <property type="match status" value="1"/>
</dbReference>
<dbReference type="AlphaFoldDB" id="A0A2R4MB94"/>
<keyword evidence="2" id="KW-1003">Cell membrane</keyword>